<evidence type="ECO:0000313" key="2">
    <source>
        <dbReference type="Proteomes" id="UP001295420"/>
    </source>
</evidence>
<dbReference type="Proteomes" id="UP001295420">
    <property type="component" value="Unassembled WGS sequence"/>
</dbReference>
<gene>
    <name evidence="1" type="ORF">THF1D04_10664</name>
</gene>
<proteinExistence type="predicted"/>
<evidence type="ECO:0000313" key="1">
    <source>
        <dbReference type="EMBL" id="CAH1521126.1"/>
    </source>
</evidence>
<name>A0AAU9PYN0_9VIBR</name>
<comment type="caution">
    <text evidence="1">The sequence shown here is derived from an EMBL/GenBank/DDBJ whole genome shotgun (WGS) entry which is preliminary data.</text>
</comment>
<protein>
    <submittedName>
        <fullName evidence="1">Uncharacterized protein</fullName>
    </submittedName>
</protein>
<dbReference type="EMBL" id="CAKMTQ010000001">
    <property type="protein sequence ID" value="CAH1521126.1"/>
    <property type="molecule type" value="Genomic_DNA"/>
</dbReference>
<organism evidence="1 2">
    <name type="scientific">Vibrio owensii</name>
    <dbReference type="NCBI Taxonomy" id="696485"/>
    <lineage>
        <taxon>Bacteria</taxon>
        <taxon>Pseudomonadati</taxon>
        <taxon>Pseudomonadota</taxon>
        <taxon>Gammaproteobacteria</taxon>
        <taxon>Vibrionales</taxon>
        <taxon>Vibrionaceae</taxon>
        <taxon>Vibrio</taxon>
    </lineage>
</organism>
<reference evidence="1" key="1">
    <citation type="submission" date="2022-01" db="EMBL/GenBank/DDBJ databases">
        <authorList>
            <person name="Lagorce A."/>
        </authorList>
    </citation>
    <scope>NUCLEOTIDE SEQUENCE</scope>
    <source>
        <strain evidence="1">Th15_F1_D04</strain>
    </source>
</reference>
<dbReference type="AlphaFoldDB" id="A0AAU9PYN0"/>
<sequence length="53" mass="6303">MGKWSNFNKNGNEQQIANVVPIKYQLIFNRLAIYLRNSRDKKTDWDILSQPVH</sequence>
<accession>A0AAU9PYN0</accession>